<feature type="domain" description="YdbS-like PH" evidence="3">
    <location>
        <begin position="257"/>
        <end position="330"/>
    </location>
</feature>
<feature type="transmembrane region" description="Helical" evidence="2">
    <location>
        <begin position="180"/>
        <end position="201"/>
    </location>
</feature>
<feature type="domain" description="YdbS-like PH" evidence="3">
    <location>
        <begin position="66"/>
        <end position="145"/>
    </location>
</feature>
<feature type="compositionally biased region" description="Acidic residues" evidence="1">
    <location>
        <begin position="157"/>
        <end position="167"/>
    </location>
</feature>
<feature type="transmembrane region" description="Helical" evidence="2">
    <location>
        <begin position="43"/>
        <end position="64"/>
    </location>
</feature>
<dbReference type="Proteomes" id="UP001185012">
    <property type="component" value="Unassembled WGS sequence"/>
</dbReference>
<dbReference type="InterPro" id="IPR014529">
    <property type="entry name" value="UCP026631"/>
</dbReference>
<evidence type="ECO:0000313" key="4">
    <source>
        <dbReference type="EMBL" id="MDR6226630.1"/>
    </source>
</evidence>
<dbReference type="PIRSF" id="PIRSF026631">
    <property type="entry name" value="UCP026631"/>
    <property type="match status" value="1"/>
</dbReference>
<sequence length="487" mass="55590">MNNPQRLHPITILFTIVGNLKEMVIPLLVYAGFNLFNRGGGQALIWIAAGAGLVISFILIQAVLRWYRQVYFVENDEFRMERGAWLKKKIYIPVERIQSVDDVESIWHRLFGVVQVRIETASGQEESEAVLEAVSRPAADRLKRALIQRKRSPTDPIEADSPDDGTETEPTPLDAEKLRFGTLLLSGLTSGRLGVVLALLGPALSIADDFFQINEGMVREAYLWAIGMLSVGWLLFAILLIAWVISILSTLIQDYRFTISRDHTHLMIQRGLLERRRTLIPLRRIQAVHIVENMARQPLGYVTLRIESAGYGAAEDQRLIAFPLLKRSQVPEYLDRFLPEFAESARASLQPVPRRVWKRMVLYPLPLPILLAAGLTWAFPLWGFWGWLLVPLAFVYNHWRFRDAGWAMTGRVVALRHRRFNRVTTWIPGRAMQCRTRCHTLLSRRVGLASFRTVLASGNRYESNWLDEKDVNCIAQRMDPEPEGTSA</sequence>
<evidence type="ECO:0000259" key="3">
    <source>
        <dbReference type="Pfam" id="PF03703"/>
    </source>
</evidence>
<accession>A0ABU1IS97</accession>
<dbReference type="RefSeq" id="WP_309866764.1">
    <property type="nucleotide sequence ID" value="NZ_JAVDQG010000005.1"/>
</dbReference>
<dbReference type="InterPro" id="IPR005182">
    <property type="entry name" value="YdbS-like_PH"/>
</dbReference>
<keyword evidence="2" id="KW-0472">Membrane</keyword>
<dbReference type="EMBL" id="JAVDQG010000005">
    <property type="protein sequence ID" value="MDR6226630.1"/>
    <property type="molecule type" value="Genomic_DNA"/>
</dbReference>
<dbReference type="PANTHER" id="PTHR34473:SF2">
    <property type="entry name" value="UPF0699 TRANSMEMBRANE PROTEIN YDBT"/>
    <property type="match status" value="1"/>
</dbReference>
<proteinExistence type="predicted"/>
<feature type="transmembrane region" description="Helical" evidence="2">
    <location>
        <begin position="12"/>
        <end position="31"/>
    </location>
</feature>
<keyword evidence="5" id="KW-1185">Reference proteome</keyword>
<name>A0ABU1IS97_9BACL</name>
<gene>
    <name evidence="4" type="ORF">JOE21_002637</name>
</gene>
<protein>
    <submittedName>
        <fullName evidence="4">Membrane protein</fullName>
    </submittedName>
</protein>
<evidence type="ECO:0000313" key="5">
    <source>
        <dbReference type="Proteomes" id="UP001185012"/>
    </source>
</evidence>
<feature type="transmembrane region" description="Helical" evidence="2">
    <location>
        <begin position="221"/>
        <end position="252"/>
    </location>
</feature>
<keyword evidence="2" id="KW-1133">Transmembrane helix</keyword>
<dbReference type="Pfam" id="PF03703">
    <property type="entry name" value="bPH_2"/>
    <property type="match status" value="2"/>
</dbReference>
<evidence type="ECO:0000256" key="1">
    <source>
        <dbReference type="SAM" id="MobiDB-lite"/>
    </source>
</evidence>
<keyword evidence="2" id="KW-0812">Transmembrane</keyword>
<organism evidence="4 5">
    <name type="scientific">Desmospora profundinema</name>
    <dbReference type="NCBI Taxonomy" id="1571184"/>
    <lineage>
        <taxon>Bacteria</taxon>
        <taxon>Bacillati</taxon>
        <taxon>Bacillota</taxon>
        <taxon>Bacilli</taxon>
        <taxon>Bacillales</taxon>
        <taxon>Thermoactinomycetaceae</taxon>
        <taxon>Desmospora</taxon>
    </lineage>
</organism>
<reference evidence="4 5" key="1">
    <citation type="submission" date="2023-07" db="EMBL/GenBank/DDBJ databases">
        <title>Genomic Encyclopedia of Type Strains, Phase IV (KMG-IV): sequencing the most valuable type-strain genomes for metagenomic binning, comparative biology and taxonomic classification.</title>
        <authorList>
            <person name="Goeker M."/>
        </authorList>
    </citation>
    <scope>NUCLEOTIDE SEQUENCE [LARGE SCALE GENOMIC DNA]</scope>
    <source>
        <strain evidence="4 5">DSM 45903</strain>
    </source>
</reference>
<dbReference type="PANTHER" id="PTHR34473">
    <property type="entry name" value="UPF0699 TRANSMEMBRANE PROTEIN YDBS"/>
    <property type="match status" value="1"/>
</dbReference>
<feature type="region of interest" description="Disordered" evidence="1">
    <location>
        <begin position="150"/>
        <end position="172"/>
    </location>
</feature>
<evidence type="ECO:0000256" key="2">
    <source>
        <dbReference type="SAM" id="Phobius"/>
    </source>
</evidence>
<feature type="transmembrane region" description="Helical" evidence="2">
    <location>
        <begin position="360"/>
        <end position="378"/>
    </location>
</feature>
<feature type="transmembrane region" description="Helical" evidence="2">
    <location>
        <begin position="384"/>
        <end position="401"/>
    </location>
</feature>
<comment type="caution">
    <text evidence="4">The sequence shown here is derived from an EMBL/GenBank/DDBJ whole genome shotgun (WGS) entry which is preliminary data.</text>
</comment>